<dbReference type="Gene3D" id="2.60.40.10">
    <property type="entry name" value="Immunoglobulins"/>
    <property type="match status" value="2"/>
</dbReference>
<dbReference type="SUPFAM" id="SSF48726">
    <property type="entry name" value="Immunoglobulin"/>
    <property type="match status" value="2"/>
</dbReference>
<dbReference type="InterPro" id="IPR007110">
    <property type="entry name" value="Ig-like_dom"/>
</dbReference>
<feature type="domain" description="Ig-like" evidence="5">
    <location>
        <begin position="109"/>
        <end position="193"/>
    </location>
</feature>
<reference evidence="6" key="1">
    <citation type="submission" date="2025-08" db="UniProtKB">
        <authorList>
            <consortium name="Ensembl"/>
        </authorList>
    </citation>
    <scope>IDENTIFICATION</scope>
</reference>
<dbReference type="Proteomes" id="UP000694560">
    <property type="component" value="Unplaced"/>
</dbReference>
<dbReference type="InterPro" id="IPR003598">
    <property type="entry name" value="Ig_sub2"/>
</dbReference>
<sequence>MGALAVGQVKRVCANPWLCVPAVPVLFKQALENTAAEEGKSVSLRCELTKWRKGQTLLRPKQEGPFAELTIQGLDLADAGDYSCVCGDRQTTAALTVNGKKEILSTFLPALFTKGLTDTEATEGKSVSLHCELNKAAASVEWKKGFKTLKSSDKYKMKREGVVAELVIQNLEMADAGNYSCVCGDQQTMAVLTVHGKTDGAGHILKAAILISLFLGTDPWSHSHLLLLPDLYPLLTDASEVHLLASVRWNVWHKRDIGAQGRVRQPGLLPLF</sequence>
<evidence type="ECO:0000313" key="6">
    <source>
        <dbReference type="Ensembl" id="ENSMCSP00000013617.1"/>
    </source>
</evidence>
<evidence type="ECO:0000259" key="5">
    <source>
        <dbReference type="PROSITE" id="PS50835"/>
    </source>
</evidence>
<organism evidence="6 7">
    <name type="scientific">Malurus cyaneus samueli</name>
    <dbReference type="NCBI Taxonomy" id="2593467"/>
    <lineage>
        <taxon>Eukaryota</taxon>
        <taxon>Metazoa</taxon>
        <taxon>Chordata</taxon>
        <taxon>Craniata</taxon>
        <taxon>Vertebrata</taxon>
        <taxon>Euteleostomi</taxon>
        <taxon>Archelosauria</taxon>
        <taxon>Archosauria</taxon>
        <taxon>Dinosauria</taxon>
        <taxon>Saurischia</taxon>
        <taxon>Theropoda</taxon>
        <taxon>Coelurosauria</taxon>
        <taxon>Aves</taxon>
        <taxon>Neognathae</taxon>
        <taxon>Neoaves</taxon>
        <taxon>Telluraves</taxon>
        <taxon>Australaves</taxon>
        <taxon>Passeriformes</taxon>
        <taxon>Meliphagoidea</taxon>
        <taxon>Maluridae</taxon>
        <taxon>Malurus</taxon>
    </lineage>
</organism>
<feature type="domain" description="Ig-like" evidence="5">
    <location>
        <begin position="21"/>
        <end position="96"/>
    </location>
</feature>
<evidence type="ECO:0000256" key="1">
    <source>
        <dbReference type="ARBA" id="ARBA00004496"/>
    </source>
</evidence>
<proteinExistence type="predicted"/>
<dbReference type="Ensembl" id="ENSMCST00000013975.1">
    <property type="protein sequence ID" value="ENSMCSP00000013617.1"/>
    <property type="gene ID" value="ENSMCSG00000009651.1"/>
</dbReference>
<keyword evidence="7" id="KW-1185">Reference proteome</keyword>
<keyword evidence="2" id="KW-0963">Cytoplasm</keyword>
<dbReference type="GO" id="GO:0005737">
    <property type="term" value="C:cytoplasm"/>
    <property type="evidence" value="ECO:0007669"/>
    <property type="project" value="UniProtKB-SubCell"/>
</dbReference>
<reference evidence="6" key="2">
    <citation type="submission" date="2025-09" db="UniProtKB">
        <authorList>
            <consortium name="Ensembl"/>
        </authorList>
    </citation>
    <scope>IDENTIFICATION</scope>
</reference>
<comment type="subcellular location">
    <subcellularLocation>
        <location evidence="1">Cytoplasm</location>
    </subcellularLocation>
</comment>
<evidence type="ECO:0000313" key="7">
    <source>
        <dbReference type="Proteomes" id="UP000694560"/>
    </source>
</evidence>
<dbReference type="PANTHER" id="PTHR35971">
    <property type="entry name" value="SI:DKEY-31G6.6"/>
    <property type="match status" value="1"/>
</dbReference>
<dbReference type="PANTHER" id="PTHR35971:SF5">
    <property type="entry name" value="OBSCURIN LIKE CYTOSKELETAL ADAPTOR 1"/>
    <property type="match status" value="1"/>
</dbReference>
<dbReference type="OrthoDB" id="6159398at2759"/>
<dbReference type="InterPro" id="IPR003599">
    <property type="entry name" value="Ig_sub"/>
</dbReference>
<dbReference type="PROSITE" id="PS50835">
    <property type="entry name" value="IG_LIKE"/>
    <property type="match status" value="2"/>
</dbReference>
<dbReference type="AlphaFoldDB" id="A0A8C5TWV9"/>
<dbReference type="SMART" id="SM00409">
    <property type="entry name" value="IG"/>
    <property type="match status" value="2"/>
</dbReference>
<dbReference type="InterPro" id="IPR052385">
    <property type="entry name" value="Obscurin/Obscurin-like_Reg"/>
</dbReference>
<evidence type="ECO:0000256" key="3">
    <source>
        <dbReference type="ARBA" id="ARBA00022553"/>
    </source>
</evidence>
<name>A0A8C5TWV9_9PASS</name>
<accession>A0A8C5TWV9</accession>
<dbReference type="SMART" id="SM00408">
    <property type="entry name" value="IGc2"/>
    <property type="match status" value="2"/>
</dbReference>
<dbReference type="InterPro" id="IPR036179">
    <property type="entry name" value="Ig-like_dom_sf"/>
</dbReference>
<dbReference type="FunFam" id="2.60.40.10:FF:000228">
    <property type="entry name" value="obscurin isoform X4"/>
    <property type="match status" value="1"/>
</dbReference>
<protein>
    <recommendedName>
        <fullName evidence="5">Ig-like domain-containing protein</fullName>
    </recommendedName>
</protein>
<dbReference type="InterPro" id="IPR013783">
    <property type="entry name" value="Ig-like_fold"/>
</dbReference>
<evidence type="ECO:0000256" key="2">
    <source>
        <dbReference type="ARBA" id="ARBA00022490"/>
    </source>
</evidence>
<dbReference type="InterPro" id="IPR013098">
    <property type="entry name" value="Ig_I-set"/>
</dbReference>
<evidence type="ECO:0000256" key="4">
    <source>
        <dbReference type="ARBA" id="ARBA00023157"/>
    </source>
</evidence>
<keyword evidence="4" id="KW-1015">Disulfide bond</keyword>
<keyword evidence="3" id="KW-0597">Phosphoprotein</keyword>
<dbReference type="Pfam" id="PF07679">
    <property type="entry name" value="I-set"/>
    <property type="match status" value="1"/>
</dbReference>